<feature type="non-terminal residue" evidence="2">
    <location>
        <position position="1"/>
    </location>
</feature>
<dbReference type="AlphaFoldDB" id="A0A5J4TN33"/>
<sequence length="244" mass="28884">ITTKIPKKQYGLRRGQTFRDNPSQPMEQVTKRYNDIFGDNEDDDDIYYDNENDAQFGDQNQYKARRSHFNDGIEGLPFQLAMNMMAMRIPPHYPFAFVLRPSKLTKTKRNKDKQKNDIELLRPPSPQEQKAQQLFIDSEDANQDNSSSESDDDQYGNKDKIVDDIFIYRNEDDDDDDDEGDVFGKHKSKRKKRDLYFDHEDQDIQIQLLKTLGIQLPFKSYQRQQQLLIHQIQNKETNLKQLKL</sequence>
<dbReference type="Proteomes" id="UP000324800">
    <property type="component" value="Unassembled WGS sequence"/>
</dbReference>
<accession>A0A5J4TN33</accession>
<dbReference type="EMBL" id="SNRW01027948">
    <property type="protein sequence ID" value="KAA6359728.1"/>
    <property type="molecule type" value="Genomic_DNA"/>
</dbReference>
<feature type="compositionally biased region" description="Basic residues" evidence="1">
    <location>
        <begin position="1"/>
        <end position="11"/>
    </location>
</feature>
<comment type="caution">
    <text evidence="2">The sequence shown here is derived from an EMBL/GenBank/DDBJ whole genome shotgun (WGS) entry which is preliminary data.</text>
</comment>
<gene>
    <name evidence="2" type="ORF">EZS28_044745</name>
</gene>
<reference evidence="2 3" key="1">
    <citation type="submission" date="2019-03" db="EMBL/GenBank/DDBJ databases">
        <title>Single cell metagenomics reveals metabolic interactions within the superorganism composed of flagellate Streblomastix strix and complex community of Bacteroidetes bacteria on its surface.</title>
        <authorList>
            <person name="Treitli S.C."/>
            <person name="Kolisko M."/>
            <person name="Husnik F."/>
            <person name="Keeling P."/>
            <person name="Hampl V."/>
        </authorList>
    </citation>
    <scope>NUCLEOTIDE SEQUENCE [LARGE SCALE GENOMIC DNA]</scope>
    <source>
        <strain evidence="2">ST1C</strain>
    </source>
</reference>
<name>A0A5J4TN33_9EUKA</name>
<evidence type="ECO:0000313" key="3">
    <source>
        <dbReference type="Proteomes" id="UP000324800"/>
    </source>
</evidence>
<protein>
    <submittedName>
        <fullName evidence="2">Uncharacterized protein</fullName>
    </submittedName>
</protein>
<organism evidence="2 3">
    <name type="scientific">Streblomastix strix</name>
    <dbReference type="NCBI Taxonomy" id="222440"/>
    <lineage>
        <taxon>Eukaryota</taxon>
        <taxon>Metamonada</taxon>
        <taxon>Preaxostyla</taxon>
        <taxon>Oxymonadida</taxon>
        <taxon>Streblomastigidae</taxon>
        <taxon>Streblomastix</taxon>
    </lineage>
</organism>
<evidence type="ECO:0000313" key="2">
    <source>
        <dbReference type="EMBL" id="KAA6359728.1"/>
    </source>
</evidence>
<feature type="region of interest" description="Disordered" evidence="1">
    <location>
        <begin position="1"/>
        <end position="26"/>
    </location>
</feature>
<proteinExistence type="predicted"/>
<evidence type="ECO:0000256" key="1">
    <source>
        <dbReference type="SAM" id="MobiDB-lite"/>
    </source>
</evidence>
<feature type="region of interest" description="Disordered" evidence="1">
    <location>
        <begin position="106"/>
        <end position="130"/>
    </location>
</feature>